<feature type="domain" description="LisH" evidence="2">
    <location>
        <begin position="1"/>
        <end position="87"/>
    </location>
</feature>
<dbReference type="GO" id="GO:0036064">
    <property type="term" value="C:ciliary basal body"/>
    <property type="evidence" value="ECO:0007669"/>
    <property type="project" value="InterPro"/>
</dbReference>
<reference evidence="3" key="1">
    <citation type="submission" date="2020-05" db="EMBL/GenBank/DDBJ databases">
        <title>Phylogenomic resolution of chytrid fungi.</title>
        <authorList>
            <person name="Stajich J.E."/>
            <person name="Amses K."/>
            <person name="Simmons R."/>
            <person name="Seto K."/>
            <person name="Myers J."/>
            <person name="Bonds A."/>
            <person name="Quandt C.A."/>
            <person name="Barry K."/>
            <person name="Liu P."/>
            <person name="Grigoriev I."/>
            <person name="Longcore J.E."/>
            <person name="James T.Y."/>
        </authorList>
    </citation>
    <scope>NUCLEOTIDE SEQUENCE</scope>
    <source>
        <strain evidence="3">PLAUS21</strain>
    </source>
</reference>
<dbReference type="Proteomes" id="UP001210925">
    <property type="component" value="Unassembled WGS sequence"/>
</dbReference>
<dbReference type="AlphaFoldDB" id="A0AAD5UP52"/>
<protein>
    <submittedName>
        <fullName evidence="3">LisH domain-containing protein armc9</fullName>
    </submittedName>
</protein>
<dbReference type="EMBL" id="JADGKB010000013">
    <property type="protein sequence ID" value="KAJ3260133.1"/>
    <property type="molecule type" value="Genomic_DNA"/>
</dbReference>
<dbReference type="PANTHER" id="PTHR14881:SF4">
    <property type="entry name" value="LISH DOMAIN-CONTAINING PROTEIN ARMC9"/>
    <property type="match status" value="1"/>
</dbReference>
<dbReference type="InterPro" id="IPR040369">
    <property type="entry name" value="ARMC9"/>
</dbReference>
<dbReference type="GO" id="GO:0097542">
    <property type="term" value="C:ciliary tip"/>
    <property type="evidence" value="ECO:0007669"/>
    <property type="project" value="TreeGrafter"/>
</dbReference>
<feature type="region of interest" description="Disordered" evidence="1">
    <location>
        <begin position="93"/>
        <end position="119"/>
    </location>
</feature>
<dbReference type="GO" id="GO:0005814">
    <property type="term" value="C:centriole"/>
    <property type="evidence" value="ECO:0007669"/>
    <property type="project" value="TreeGrafter"/>
</dbReference>
<evidence type="ECO:0000313" key="4">
    <source>
        <dbReference type="Proteomes" id="UP001210925"/>
    </source>
</evidence>
<proteinExistence type="predicted"/>
<name>A0AAD5UP52_9FUNG</name>
<gene>
    <name evidence="3" type="primary">ARMC9</name>
    <name evidence="3" type="ORF">HK103_001209</name>
</gene>
<comment type="caution">
    <text evidence="3">The sequence shown here is derived from an EMBL/GenBank/DDBJ whole genome shotgun (WGS) entry which is preliminary data.</text>
</comment>
<dbReference type="GO" id="GO:0060271">
    <property type="term" value="P:cilium assembly"/>
    <property type="evidence" value="ECO:0007669"/>
    <property type="project" value="InterPro"/>
</dbReference>
<organism evidence="3 4">
    <name type="scientific">Boothiomyces macroporosus</name>
    <dbReference type="NCBI Taxonomy" id="261099"/>
    <lineage>
        <taxon>Eukaryota</taxon>
        <taxon>Fungi</taxon>
        <taxon>Fungi incertae sedis</taxon>
        <taxon>Chytridiomycota</taxon>
        <taxon>Chytridiomycota incertae sedis</taxon>
        <taxon>Chytridiomycetes</taxon>
        <taxon>Rhizophydiales</taxon>
        <taxon>Terramycetaceae</taxon>
        <taxon>Boothiomyces</taxon>
    </lineage>
</organism>
<evidence type="ECO:0000256" key="1">
    <source>
        <dbReference type="SAM" id="MobiDB-lite"/>
    </source>
</evidence>
<evidence type="ECO:0000313" key="3">
    <source>
        <dbReference type="EMBL" id="KAJ3260133.1"/>
    </source>
</evidence>
<keyword evidence="4" id="KW-1185">Reference proteome</keyword>
<accession>A0AAD5UP52</accession>
<dbReference type="PANTHER" id="PTHR14881">
    <property type="entry name" value="LISH DOMAIN-CONTAINING PROTEIN ARMC9"/>
    <property type="match status" value="1"/>
</dbReference>
<dbReference type="InterPro" id="IPR048959">
    <property type="entry name" value="ARMC9_ARM_dom"/>
</dbReference>
<dbReference type="Pfam" id="PF21050">
    <property type="entry name" value="ARMC9_ARM"/>
    <property type="match status" value="1"/>
</dbReference>
<evidence type="ECO:0000259" key="2">
    <source>
        <dbReference type="Pfam" id="PF21050"/>
    </source>
</evidence>
<sequence>MNLCLRSQGKREACTSPELTLKILNELIDHDNIQVKTYVNGCLYSLFADSKMREYGQSIDMESQLKCLKQSADESLAKQIDFVIEKLLDEEVEDDYEDSEDGEEEDGFEDDEELIDEDSKEDASKLQTILIPFCNSKPTSPVPKIQISPKKRIAGIARAAEVRAQPQEELSPKHLLSMQIQLPLLETTKKGKMNLPISNEE</sequence>